<dbReference type="GO" id="GO:0009103">
    <property type="term" value="P:lipopolysaccharide biosynthetic process"/>
    <property type="evidence" value="ECO:0007669"/>
    <property type="project" value="TreeGrafter"/>
</dbReference>
<reference evidence="2" key="1">
    <citation type="submission" date="2022-08" db="EMBL/GenBank/DDBJ databases">
        <title>Genome Sequencing of Bacteroides fragilis Group Isolates with Nanopore Technology.</title>
        <authorList>
            <person name="Tisza M.J."/>
            <person name="Smith D."/>
            <person name="Dekker J.P."/>
        </authorList>
    </citation>
    <scope>NUCLEOTIDE SEQUENCE</scope>
    <source>
        <strain evidence="2">BFG-351</strain>
    </source>
</reference>
<evidence type="ECO:0000313" key="3">
    <source>
        <dbReference type="Proteomes" id="UP001204548"/>
    </source>
</evidence>
<dbReference type="Gene3D" id="3.40.50.2000">
    <property type="entry name" value="Glycogen Phosphorylase B"/>
    <property type="match status" value="2"/>
</dbReference>
<dbReference type="EC" id="2.4.-.-" evidence="2"/>
<keyword evidence="1 2" id="KW-0808">Transferase</keyword>
<dbReference type="SUPFAM" id="SSF53756">
    <property type="entry name" value="UDP-Glycosyltransferase/glycogen phosphorylase"/>
    <property type="match status" value="1"/>
</dbReference>
<keyword evidence="2" id="KW-0328">Glycosyltransferase</keyword>
<dbReference type="Pfam" id="PF13692">
    <property type="entry name" value="Glyco_trans_1_4"/>
    <property type="match status" value="1"/>
</dbReference>
<protein>
    <submittedName>
        <fullName evidence="2">Glycosyltransferase</fullName>
        <ecNumber evidence="2">2.4.-.-</ecNumber>
    </submittedName>
</protein>
<organism evidence="2 3">
    <name type="scientific">Bacteroides faecis</name>
    <dbReference type="NCBI Taxonomy" id="674529"/>
    <lineage>
        <taxon>Bacteria</taxon>
        <taxon>Pseudomonadati</taxon>
        <taxon>Bacteroidota</taxon>
        <taxon>Bacteroidia</taxon>
        <taxon>Bacteroidales</taxon>
        <taxon>Bacteroidaceae</taxon>
        <taxon>Bacteroides</taxon>
    </lineage>
</organism>
<dbReference type="GO" id="GO:0016757">
    <property type="term" value="F:glycosyltransferase activity"/>
    <property type="evidence" value="ECO:0007669"/>
    <property type="project" value="UniProtKB-KW"/>
</dbReference>
<comment type="caution">
    <text evidence="2">The sequence shown here is derived from an EMBL/GenBank/DDBJ whole genome shotgun (WGS) entry which is preliminary data.</text>
</comment>
<name>A0AAW5P313_9BACE</name>
<dbReference type="PANTHER" id="PTHR46401:SF2">
    <property type="entry name" value="GLYCOSYLTRANSFERASE WBBK-RELATED"/>
    <property type="match status" value="1"/>
</dbReference>
<dbReference type="RefSeq" id="WP_010539232.1">
    <property type="nucleotide sequence ID" value="NZ_JABFIA010000025.1"/>
</dbReference>
<gene>
    <name evidence="2" type="ORF">NXW97_23460</name>
</gene>
<dbReference type="AlphaFoldDB" id="A0AAW5P313"/>
<proteinExistence type="predicted"/>
<evidence type="ECO:0000313" key="2">
    <source>
        <dbReference type="EMBL" id="MCS2794910.1"/>
    </source>
</evidence>
<dbReference type="PANTHER" id="PTHR46401">
    <property type="entry name" value="GLYCOSYLTRANSFERASE WBBK-RELATED"/>
    <property type="match status" value="1"/>
</dbReference>
<sequence length="380" mass="43591">MRYYIEDLSGRVERYDEALVSAIQQLVSRESVKMLRPGKGLLSLVPRKYKNSENVFKRFTKAAEGLLNYVYTLVMVACKKPEVLHLQWLPFMEVNGWEIPILKCFKKLSRKTQLVLTIHNVYPHNMSAEDKKAYNSRFREACLQIDAFIVHTKISKEDVVREFGLNPNTVCVCCHGVFEPEGVTMSFGNRKDGKLHILQFGGQSYYKGTDVLVDAVCGLDEERKAKIETRIVGGISQSLLEEFKTKDKDSIIKWKAYFLDDEELHQEINDSDIVVLPYRAISQSGVLLLSINFGKLIICSDLPSFMETMRGEDGNELDGCLFFKNEDSVSLRDLLVRYIDQTIDENAIRERVQHLKKLYSWKSAAKATLNVYQKITTICN</sequence>
<evidence type="ECO:0000256" key="1">
    <source>
        <dbReference type="ARBA" id="ARBA00022679"/>
    </source>
</evidence>
<dbReference type="EMBL" id="JANUTS010000001">
    <property type="protein sequence ID" value="MCS2794910.1"/>
    <property type="molecule type" value="Genomic_DNA"/>
</dbReference>
<accession>A0AAW5P313</accession>
<dbReference type="Proteomes" id="UP001204548">
    <property type="component" value="Unassembled WGS sequence"/>
</dbReference>